<keyword evidence="2" id="KW-1185">Reference proteome</keyword>
<reference evidence="1" key="1">
    <citation type="submission" date="2018-11" db="EMBL/GenBank/DDBJ databases">
        <authorList>
            <consortium name="Pathogen Informatics"/>
        </authorList>
    </citation>
    <scope>NUCLEOTIDE SEQUENCE</scope>
</reference>
<proteinExistence type="predicted"/>
<dbReference type="EMBL" id="CAAALY010033280">
    <property type="protein sequence ID" value="VEL17584.1"/>
    <property type="molecule type" value="Genomic_DNA"/>
</dbReference>
<dbReference type="AlphaFoldDB" id="A0A448WQF0"/>
<name>A0A448WQF0_9PLAT</name>
<evidence type="ECO:0000313" key="1">
    <source>
        <dbReference type="EMBL" id="VEL17584.1"/>
    </source>
</evidence>
<evidence type="ECO:0000313" key="2">
    <source>
        <dbReference type="Proteomes" id="UP000784294"/>
    </source>
</evidence>
<accession>A0A448WQF0</accession>
<gene>
    <name evidence="1" type="ORF">PXEA_LOCUS11024</name>
</gene>
<organism evidence="1 2">
    <name type="scientific">Protopolystoma xenopodis</name>
    <dbReference type="NCBI Taxonomy" id="117903"/>
    <lineage>
        <taxon>Eukaryota</taxon>
        <taxon>Metazoa</taxon>
        <taxon>Spiralia</taxon>
        <taxon>Lophotrochozoa</taxon>
        <taxon>Platyhelminthes</taxon>
        <taxon>Monogenea</taxon>
        <taxon>Polyopisthocotylea</taxon>
        <taxon>Polystomatidea</taxon>
        <taxon>Polystomatidae</taxon>
        <taxon>Protopolystoma</taxon>
    </lineage>
</organism>
<comment type="caution">
    <text evidence="1">The sequence shown here is derived from an EMBL/GenBank/DDBJ whole genome shotgun (WGS) entry which is preliminary data.</text>
</comment>
<sequence>MLYLTGRLIILDFRHGIRFAQDAICHGPPQMFASTNKCGHTDEDFEAQNTKLVGVNPSTMGQLKTGLFLSSVRSVFWINLMDRLCIHWPTLCFNPCALSQPKNNFLVSVALRLELLSTGVALLSVMTHS</sequence>
<protein>
    <submittedName>
        <fullName evidence="1">Uncharacterized protein</fullName>
    </submittedName>
</protein>
<dbReference type="Proteomes" id="UP000784294">
    <property type="component" value="Unassembled WGS sequence"/>
</dbReference>